<dbReference type="Pfam" id="PF08241">
    <property type="entry name" value="Methyltransf_11"/>
    <property type="match status" value="1"/>
</dbReference>
<dbReference type="Pfam" id="PF02627">
    <property type="entry name" value="CMD"/>
    <property type="match status" value="1"/>
</dbReference>
<accession>A0A3M9MHW4</accession>
<evidence type="ECO:0000313" key="3">
    <source>
        <dbReference type="EMBL" id="RNI24747.1"/>
    </source>
</evidence>
<dbReference type="NCBIfam" id="TIGR00778">
    <property type="entry name" value="ahpD_dom"/>
    <property type="match status" value="1"/>
</dbReference>
<dbReference type="InterPro" id="IPR029063">
    <property type="entry name" value="SAM-dependent_MTases_sf"/>
</dbReference>
<dbReference type="GO" id="GO:0051920">
    <property type="term" value="F:peroxiredoxin activity"/>
    <property type="evidence" value="ECO:0007669"/>
    <property type="project" value="InterPro"/>
</dbReference>
<evidence type="ECO:0000259" key="1">
    <source>
        <dbReference type="Pfam" id="PF02627"/>
    </source>
</evidence>
<organism evidence="3 4">
    <name type="scientific">Flexivirga caeni</name>
    <dbReference type="NCBI Taxonomy" id="2294115"/>
    <lineage>
        <taxon>Bacteria</taxon>
        <taxon>Bacillati</taxon>
        <taxon>Actinomycetota</taxon>
        <taxon>Actinomycetes</taxon>
        <taxon>Micrococcales</taxon>
        <taxon>Dermacoccaceae</taxon>
        <taxon>Flexivirga</taxon>
    </lineage>
</organism>
<dbReference type="SUPFAM" id="SSF69118">
    <property type="entry name" value="AhpD-like"/>
    <property type="match status" value="1"/>
</dbReference>
<comment type="caution">
    <text evidence="3">The sequence shown here is derived from an EMBL/GenBank/DDBJ whole genome shotgun (WGS) entry which is preliminary data.</text>
</comment>
<dbReference type="EMBL" id="RJJQ01000002">
    <property type="protein sequence ID" value="RNI24747.1"/>
    <property type="molecule type" value="Genomic_DNA"/>
</dbReference>
<dbReference type="Proteomes" id="UP000271678">
    <property type="component" value="Unassembled WGS sequence"/>
</dbReference>
<evidence type="ECO:0000259" key="2">
    <source>
        <dbReference type="Pfam" id="PF08241"/>
    </source>
</evidence>
<dbReference type="PANTHER" id="PTHR45036">
    <property type="entry name" value="METHYLTRANSFERASE LIKE 7B"/>
    <property type="match status" value="1"/>
</dbReference>
<protein>
    <submittedName>
        <fullName evidence="3">Methyltransferase domain-containing protein</fullName>
    </submittedName>
</protein>
<dbReference type="RefSeq" id="WP_123270038.1">
    <property type="nucleotide sequence ID" value="NZ_RJJQ01000002.1"/>
</dbReference>
<proteinExistence type="predicted"/>
<keyword evidence="3" id="KW-0489">Methyltransferase</keyword>
<dbReference type="InterPro" id="IPR013216">
    <property type="entry name" value="Methyltransf_11"/>
</dbReference>
<dbReference type="OrthoDB" id="9797252at2"/>
<evidence type="ECO:0000313" key="4">
    <source>
        <dbReference type="Proteomes" id="UP000271678"/>
    </source>
</evidence>
<dbReference type="AlphaFoldDB" id="A0A3M9MHW4"/>
<name>A0A3M9MHW4_9MICO</name>
<dbReference type="InterPro" id="IPR029032">
    <property type="entry name" value="AhpD-like"/>
</dbReference>
<dbReference type="SUPFAM" id="SSF53335">
    <property type="entry name" value="S-adenosyl-L-methionine-dependent methyltransferases"/>
    <property type="match status" value="1"/>
</dbReference>
<feature type="domain" description="Methyltransferase type 11" evidence="2">
    <location>
        <begin position="209"/>
        <end position="302"/>
    </location>
</feature>
<dbReference type="InterPro" id="IPR004675">
    <property type="entry name" value="AhpD_core"/>
</dbReference>
<reference evidence="3 4" key="1">
    <citation type="submission" date="2018-11" db="EMBL/GenBank/DDBJ databases">
        <title>Draft genome of Simplicispira Flexivirga sp. BO-16.</title>
        <authorList>
            <person name="Im W.T."/>
        </authorList>
    </citation>
    <scope>NUCLEOTIDE SEQUENCE [LARGE SCALE GENOMIC DNA]</scope>
    <source>
        <strain evidence="3 4">BO-16</strain>
    </source>
</reference>
<dbReference type="InterPro" id="IPR052356">
    <property type="entry name" value="Thiol_S-MT"/>
</dbReference>
<dbReference type="PANTHER" id="PTHR45036:SF1">
    <property type="entry name" value="METHYLTRANSFERASE LIKE 7A"/>
    <property type="match status" value="1"/>
</dbReference>
<dbReference type="Gene3D" id="3.40.50.150">
    <property type="entry name" value="Vaccinia Virus protein VP39"/>
    <property type="match status" value="1"/>
</dbReference>
<dbReference type="GO" id="GO:0008757">
    <property type="term" value="F:S-adenosylmethionine-dependent methyltransferase activity"/>
    <property type="evidence" value="ECO:0007669"/>
    <property type="project" value="InterPro"/>
</dbReference>
<keyword evidence="3" id="KW-0808">Transferase</keyword>
<feature type="domain" description="Carboxymuconolactone decarboxylase-like" evidence="1">
    <location>
        <begin position="44"/>
        <end position="98"/>
    </location>
</feature>
<gene>
    <name evidence="3" type="ORF">EFY87_03365</name>
</gene>
<sequence>MGRDSAAQIDDRVLTPEPQRFEGARDAFGALARVLGSASVLVRAYRGGVPPARREAVMVAVSRSNACRGCSNVHHRWALRAGVSAEDLRSIGLGDLAALDVATRSAVVYATDRAARRFRSAADPQLTANARSRLGEAQLEQVDAVAGLIAFANLTMNTVTGALRTSRPQPRPTSAHPSFAKVWRILSSKAMSHEARRELLAGLEGTVVELGAGDGLNFRHYPSTVNRVVAIEPEPQLRSLAQQAARGLPVPTTVVDGAAEAIPGADDSYDAAVICLVLCTVPDQAQALAEIKRVLRPGGELRFYEHVAAGDRRRPIQRWLDTSGIWPRLGAGCHLSRDTLRAIRGAGFIIEEYCELESGLGRLSLPHIAGVARLPLSTP</sequence>
<dbReference type="Gene3D" id="1.20.1290.10">
    <property type="entry name" value="AhpD-like"/>
    <property type="match status" value="1"/>
</dbReference>
<dbReference type="CDD" id="cd02440">
    <property type="entry name" value="AdoMet_MTases"/>
    <property type="match status" value="1"/>
</dbReference>
<keyword evidence="4" id="KW-1185">Reference proteome</keyword>
<dbReference type="InterPro" id="IPR003779">
    <property type="entry name" value="CMD-like"/>
</dbReference>
<dbReference type="GO" id="GO:0032259">
    <property type="term" value="P:methylation"/>
    <property type="evidence" value="ECO:0007669"/>
    <property type="project" value="UniProtKB-KW"/>
</dbReference>